<feature type="non-terminal residue" evidence="6">
    <location>
        <position position="1"/>
    </location>
</feature>
<evidence type="ECO:0000256" key="4">
    <source>
        <dbReference type="PROSITE-ProRule" id="PRU00076"/>
    </source>
</evidence>
<dbReference type="PROSITE" id="PS50026">
    <property type="entry name" value="EGF_3"/>
    <property type="match status" value="1"/>
</dbReference>
<keyword evidence="3 4" id="KW-1015">Disulfide bond</keyword>
<reference evidence="6" key="1">
    <citation type="submission" date="2021-02" db="EMBL/GenBank/DDBJ databases">
        <title>First Annotated Genome of the Yellow-green Alga Tribonema minus.</title>
        <authorList>
            <person name="Mahan K.M."/>
        </authorList>
    </citation>
    <scope>NUCLEOTIDE SEQUENCE</scope>
    <source>
        <strain evidence="6">UTEX B ZZ1240</strain>
    </source>
</reference>
<protein>
    <recommendedName>
        <fullName evidence="5">EGF-like domain-containing protein</fullName>
    </recommendedName>
</protein>
<name>A0A836CLY5_9STRA</name>
<dbReference type="InterPro" id="IPR013111">
    <property type="entry name" value="EGF_extracell"/>
</dbReference>
<dbReference type="OrthoDB" id="18487at2759"/>
<dbReference type="PROSITE" id="PS00022">
    <property type="entry name" value="EGF_1"/>
    <property type="match status" value="2"/>
</dbReference>
<accession>A0A836CLY5</accession>
<comment type="caution">
    <text evidence="4">Lacks conserved residue(s) required for the propagation of feature annotation.</text>
</comment>
<dbReference type="PANTHER" id="PTHR11219:SF69">
    <property type="entry name" value="TENEURIN-A"/>
    <property type="match status" value="1"/>
</dbReference>
<evidence type="ECO:0000256" key="2">
    <source>
        <dbReference type="ARBA" id="ARBA00022737"/>
    </source>
</evidence>
<feature type="domain" description="EGF-like" evidence="5">
    <location>
        <begin position="202"/>
        <end position="235"/>
    </location>
</feature>
<proteinExistence type="predicted"/>
<dbReference type="Proteomes" id="UP000664859">
    <property type="component" value="Unassembled WGS sequence"/>
</dbReference>
<dbReference type="InterPro" id="IPR051216">
    <property type="entry name" value="Teneurin"/>
</dbReference>
<dbReference type="InterPro" id="IPR000742">
    <property type="entry name" value="EGF"/>
</dbReference>
<gene>
    <name evidence="6" type="ORF">JKP88DRAFT_174597</name>
</gene>
<dbReference type="Pfam" id="PF23106">
    <property type="entry name" value="EGF_Teneurin"/>
    <property type="match status" value="1"/>
</dbReference>
<keyword evidence="1 4" id="KW-0245">EGF-like domain</keyword>
<comment type="caution">
    <text evidence="6">The sequence shown here is derived from an EMBL/GenBank/DDBJ whole genome shotgun (WGS) entry which is preliminary data.</text>
</comment>
<dbReference type="Pfam" id="PF07974">
    <property type="entry name" value="EGF_2"/>
    <property type="match status" value="1"/>
</dbReference>
<dbReference type="Gene3D" id="2.10.25.10">
    <property type="entry name" value="Laminin"/>
    <property type="match status" value="1"/>
</dbReference>
<dbReference type="PROSITE" id="PS01186">
    <property type="entry name" value="EGF_2"/>
    <property type="match status" value="2"/>
</dbReference>
<sequence>NHCSGHGTCNYCRNTCACYEGFGNLATDTLEGGAASADCSQMTCPRGRPWFDATLIRAVAHADQECSGNGACDRGTGVCMCNAPFTGDACQRRRCPNDCSGHGRCLSMADLTEEGAAEPLTRAANAYGPDDVEAWDAQLTFGCLCDSSWPVGLGSGETQVAEYFGPHCGLIRCPSGDDPETTVNEENCEGKTPPGGAEVGAAGNKCHVDCANRGVCDYSRGVCSCFTGYYGDNCAKRDVQAPGGQAGSWIKKVSKKKRNK</sequence>
<feature type="disulfide bond" evidence="4">
    <location>
        <begin position="225"/>
        <end position="234"/>
    </location>
</feature>
<dbReference type="AlphaFoldDB" id="A0A836CLY5"/>
<evidence type="ECO:0000313" key="6">
    <source>
        <dbReference type="EMBL" id="KAG5191440.1"/>
    </source>
</evidence>
<dbReference type="EMBL" id="JAFCMP010000020">
    <property type="protein sequence ID" value="KAG5191440.1"/>
    <property type="molecule type" value="Genomic_DNA"/>
</dbReference>
<keyword evidence="2" id="KW-0677">Repeat</keyword>
<evidence type="ECO:0000256" key="1">
    <source>
        <dbReference type="ARBA" id="ARBA00022536"/>
    </source>
</evidence>
<evidence type="ECO:0000256" key="3">
    <source>
        <dbReference type="ARBA" id="ARBA00023157"/>
    </source>
</evidence>
<dbReference type="PANTHER" id="PTHR11219">
    <property type="entry name" value="TENEURIN AND N-ACETYLGLUCOSAMINE-1-PHOSPHODIESTER ALPHA-N-ACETYLGLUCOSAMINIDASE"/>
    <property type="match status" value="1"/>
</dbReference>
<keyword evidence="7" id="KW-1185">Reference proteome</keyword>
<feature type="disulfide bond" evidence="4">
    <location>
        <begin position="206"/>
        <end position="216"/>
    </location>
</feature>
<evidence type="ECO:0000313" key="7">
    <source>
        <dbReference type="Proteomes" id="UP000664859"/>
    </source>
</evidence>
<evidence type="ECO:0000259" key="5">
    <source>
        <dbReference type="PROSITE" id="PS50026"/>
    </source>
</evidence>
<organism evidence="6 7">
    <name type="scientific">Tribonema minus</name>
    <dbReference type="NCBI Taxonomy" id="303371"/>
    <lineage>
        <taxon>Eukaryota</taxon>
        <taxon>Sar</taxon>
        <taxon>Stramenopiles</taxon>
        <taxon>Ochrophyta</taxon>
        <taxon>PX clade</taxon>
        <taxon>Xanthophyceae</taxon>
        <taxon>Tribonematales</taxon>
        <taxon>Tribonemataceae</taxon>
        <taxon>Tribonema</taxon>
    </lineage>
</organism>